<evidence type="ECO:0000256" key="1">
    <source>
        <dbReference type="ARBA" id="ARBA00022679"/>
    </source>
</evidence>
<reference evidence="5" key="1">
    <citation type="submission" date="2018-09" db="EMBL/GenBank/DDBJ databases">
        <authorList>
            <person name="Livingstone P.G."/>
            <person name="Whitworth D.E."/>
        </authorList>
    </citation>
    <scope>NUCLEOTIDE SEQUENCE [LARGE SCALE GENOMIC DNA]</scope>
    <source>
        <strain evidence="5">CA043D</strain>
    </source>
</reference>
<keyword evidence="2" id="KW-0012">Acyltransferase</keyword>
<gene>
    <name evidence="4" type="ORF">D7X32_16535</name>
</gene>
<name>A0A3A8K5U8_9BACT</name>
<dbReference type="Gene3D" id="3.40.630.30">
    <property type="match status" value="1"/>
</dbReference>
<dbReference type="PANTHER" id="PTHR43877:SF2">
    <property type="entry name" value="AMINOALKYLPHOSPHONATE N-ACETYLTRANSFERASE-RELATED"/>
    <property type="match status" value="1"/>
</dbReference>
<dbReference type="CDD" id="cd04301">
    <property type="entry name" value="NAT_SF"/>
    <property type="match status" value="1"/>
</dbReference>
<evidence type="ECO:0000259" key="3">
    <source>
        <dbReference type="PROSITE" id="PS51186"/>
    </source>
</evidence>
<dbReference type="InterPro" id="IPR000182">
    <property type="entry name" value="GNAT_dom"/>
</dbReference>
<accession>A0A3A8K5U8</accession>
<dbReference type="PROSITE" id="PS51186">
    <property type="entry name" value="GNAT"/>
    <property type="match status" value="1"/>
</dbReference>
<dbReference type="InterPro" id="IPR050832">
    <property type="entry name" value="Bact_Acetyltransf"/>
</dbReference>
<dbReference type="RefSeq" id="WP_120603508.1">
    <property type="nucleotide sequence ID" value="NZ_RAWE01000052.1"/>
</dbReference>
<dbReference type="InterPro" id="IPR016181">
    <property type="entry name" value="Acyl_CoA_acyltransferase"/>
</dbReference>
<protein>
    <submittedName>
        <fullName evidence="4">GNAT family N-acetyltransferase</fullName>
    </submittedName>
</protein>
<dbReference type="SUPFAM" id="SSF55729">
    <property type="entry name" value="Acyl-CoA N-acyltransferases (Nat)"/>
    <property type="match status" value="1"/>
</dbReference>
<feature type="domain" description="N-acetyltransferase" evidence="3">
    <location>
        <begin position="9"/>
        <end position="171"/>
    </location>
</feature>
<sequence>MSTDVTNRVILREARPEDDKVIGDLLVEAYTTQYARLMPEVVYSEERKAFLRDIASRRNACTILVAEVDGEIAGTVALYPPDAPGSEAWLPRTADLRALATGVRFQGQGLAQPLLAETEVIAKRWGVDAISLHVRRGAKGVARMYERRGYQRVPEGDLERPDVYLEAYLLPMK</sequence>
<evidence type="ECO:0000313" key="5">
    <source>
        <dbReference type="Proteomes" id="UP000268313"/>
    </source>
</evidence>
<dbReference type="AlphaFoldDB" id="A0A3A8K5U8"/>
<evidence type="ECO:0000256" key="2">
    <source>
        <dbReference type="ARBA" id="ARBA00023315"/>
    </source>
</evidence>
<keyword evidence="5" id="KW-1185">Reference proteome</keyword>
<comment type="caution">
    <text evidence="4">The sequence shown here is derived from an EMBL/GenBank/DDBJ whole genome shotgun (WGS) entry which is preliminary data.</text>
</comment>
<dbReference type="OrthoDB" id="9803233at2"/>
<dbReference type="PANTHER" id="PTHR43877">
    <property type="entry name" value="AMINOALKYLPHOSPHONATE N-ACETYLTRANSFERASE-RELATED-RELATED"/>
    <property type="match status" value="1"/>
</dbReference>
<dbReference type="GO" id="GO:0016747">
    <property type="term" value="F:acyltransferase activity, transferring groups other than amino-acyl groups"/>
    <property type="evidence" value="ECO:0007669"/>
    <property type="project" value="InterPro"/>
</dbReference>
<keyword evidence="1 4" id="KW-0808">Transferase</keyword>
<dbReference type="Pfam" id="PF00583">
    <property type="entry name" value="Acetyltransf_1"/>
    <property type="match status" value="1"/>
</dbReference>
<proteinExistence type="predicted"/>
<dbReference type="EMBL" id="RAWE01000052">
    <property type="protein sequence ID" value="RKH02569.1"/>
    <property type="molecule type" value="Genomic_DNA"/>
</dbReference>
<evidence type="ECO:0000313" key="4">
    <source>
        <dbReference type="EMBL" id="RKH02569.1"/>
    </source>
</evidence>
<organism evidence="4 5">
    <name type="scientific">Corallococcus carmarthensis</name>
    <dbReference type="NCBI Taxonomy" id="2316728"/>
    <lineage>
        <taxon>Bacteria</taxon>
        <taxon>Pseudomonadati</taxon>
        <taxon>Myxococcota</taxon>
        <taxon>Myxococcia</taxon>
        <taxon>Myxococcales</taxon>
        <taxon>Cystobacterineae</taxon>
        <taxon>Myxococcaceae</taxon>
        <taxon>Corallococcus</taxon>
    </lineage>
</organism>
<dbReference type="Proteomes" id="UP000268313">
    <property type="component" value="Unassembled WGS sequence"/>
</dbReference>